<dbReference type="InterPro" id="IPR001638">
    <property type="entry name" value="Solute-binding_3/MltF_N"/>
</dbReference>
<dbReference type="AlphaFoldDB" id="A0AAV3K8Z7"/>
<protein>
    <submittedName>
        <fullName evidence="5">FliY</fullName>
    </submittedName>
</protein>
<dbReference type="PANTHER" id="PTHR35936:SF17">
    <property type="entry name" value="ARGININE-BINDING EXTRACELLULAR PROTEIN ARTP"/>
    <property type="match status" value="1"/>
</dbReference>
<proteinExistence type="inferred from homology"/>
<dbReference type="Pfam" id="PF00497">
    <property type="entry name" value="SBP_bac_3"/>
    <property type="match status" value="1"/>
</dbReference>
<dbReference type="PANTHER" id="PTHR35936">
    <property type="entry name" value="MEMBRANE-BOUND LYTIC MUREIN TRANSGLYCOSYLASE F"/>
    <property type="match status" value="1"/>
</dbReference>
<reference evidence="6" key="1">
    <citation type="journal article" date="2013" name="Diversity">
        <title>Genome Sequence of Dickeya solani, a New soft Rot Pathogen of Potato, Suggests its Emergence May Be Related to a Novel Combination of Non-Ribosomal Peptide/Polyketide Synthetase Clusters.</title>
        <authorList>
            <person name="Garlant L."/>
            <person name="Koskinen P."/>
            <person name="Rouhiainen L."/>
            <person name="Laine P."/>
            <person name="Paulin L."/>
            <person name="Auvinen P."/>
            <person name="Holm L."/>
            <person name="Pirhonen M."/>
        </authorList>
    </citation>
    <scope>NUCLEOTIDE SEQUENCE [LARGE SCALE GENOMIC DNA]</scope>
    <source>
        <strain evidence="6">D s0432-1</strain>
    </source>
</reference>
<evidence type="ECO:0000256" key="2">
    <source>
        <dbReference type="ARBA" id="ARBA00022729"/>
    </source>
</evidence>
<evidence type="ECO:0000313" key="5">
    <source>
        <dbReference type="EMBL" id="ERO57075.1"/>
    </source>
</evidence>
<dbReference type="SMART" id="SM00062">
    <property type="entry name" value="PBPb"/>
    <property type="match status" value="1"/>
</dbReference>
<evidence type="ECO:0000256" key="3">
    <source>
        <dbReference type="SAM" id="SignalP"/>
    </source>
</evidence>
<organism evidence="5 6">
    <name type="scientific">Dickeya solani D s0432-1</name>
    <dbReference type="NCBI Taxonomy" id="1231725"/>
    <lineage>
        <taxon>Bacteria</taxon>
        <taxon>Pseudomonadati</taxon>
        <taxon>Pseudomonadota</taxon>
        <taxon>Gammaproteobacteria</taxon>
        <taxon>Enterobacterales</taxon>
        <taxon>Pectobacteriaceae</taxon>
        <taxon>Dickeya</taxon>
    </lineage>
</organism>
<feature type="chain" id="PRO_5043685559" evidence="3">
    <location>
        <begin position="25"/>
        <end position="313"/>
    </location>
</feature>
<dbReference type="SUPFAM" id="SSF53850">
    <property type="entry name" value="Periplasmic binding protein-like II"/>
    <property type="match status" value="1"/>
</dbReference>
<name>A0AAV3K8Z7_9GAMM</name>
<accession>A0AAV3K8Z7</accession>
<dbReference type="EMBL" id="AMWE01000004">
    <property type="protein sequence ID" value="ERO57075.1"/>
    <property type="molecule type" value="Genomic_DNA"/>
</dbReference>
<comment type="caution">
    <text evidence="5">The sequence shown here is derived from an EMBL/GenBank/DDBJ whole genome shotgun (WGS) entry which is preliminary data.</text>
</comment>
<evidence type="ECO:0000313" key="6">
    <source>
        <dbReference type="Proteomes" id="UP000017142"/>
    </source>
</evidence>
<evidence type="ECO:0000259" key="4">
    <source>
        <dbReference type="SMART" id="SM00062"/>
    </source>
</evidence>
<sequence length="313" mass="32944">MNARPATPLLLAALLFSASGHVFSASGHAEPATVGQIDLKANQLPVRAPGNPQAIAEIPAGFTFAEPGTLTVAISNHSSPPLALLADDNKTRIGSDPDIARLLADALGLKLKLVPAAWEDWPLGIASGRYDAAIINIAVTKARKERFDFATYRVDTLGFYVKSTSRIQTIRGPTDVAGLKVIVGSGTNQENILLGWDRQNRAQGLPPVQPVYVTDDAAANLSIQSGRVDAFFGPHSIGAYKAALTGQTRMVGIGPTVAPVAVTTRKGNGLAQPISTALNGVIAGGQYAQVLDRWGENDEKVTRSEVNPRGLDE</sequence>
<evidence type="ECO:0000256" key="1">
    <source>
        <dbReference type="ARBA" id="ARBA00010333"/>
    </source>
</evidence>
<dbReference type="RefSeq" id="WP_022634997.1">
    <property type="nucleotide sequence ID" value="NZ_AMWE01000004.1"/>
</dbReference>
<comment type="similarity">
    <text evidence="1">Belongs to the bacterial solute-binding protein 3 family.</text>
</comment>
<keyword evidence="2 3" id="KW-0732">Signal</keyword>
<dbReference type="CDD" id="cd01004">
    <property type="entry name" value="PBP2_MidA_like"/>
    <property type="match status" value="1"/>
</dbReference>
<gene>
    <name evidence="5" type="ORF">A544_3650</name>
</gene>
<dbReference type="Proteomes" id="UP000017142">
    <property type="component" value="Unassembled WGS sequence"/>
</dbReference>
<dbReference type="GeneID" id="43518149"/>
<feature type="signal peptide" evidence="3">
    <location>
        <begin position="1"/>
        <end position="24"/>
    </location>
</feature>
<feature type="domain" description="Solute-binding protein family 3/N-terminal" evidence="4">
    <location>
        <begin position="69"/>
        <end position="298"/>
    </location>
</feature>
<dbReference type="Gene3D" id="3.40.190.10">
    <property type="entry name" value="Periplasmic binding protein-like II"/>
    <property type="match status" value="2"/>
</dbReference>